<dbReference type="SUPFAM" id="SSF56672">
    <property type="entry name" value="DNA/RNA polymerases"/>
    <property type="match status" value="1"/>
</dbReference>
<dbReference type="GO" id="GO:0003964">
    <property type="term" value="F:RNA-directed DNA polymerase activity"/>
    <property type="evidence" value="ECO:0007669"/>
    <property type="project" value="UniProtKB-KW"/>
</dbReference>
<keyword evidence="2" id="KW-0548">Nucleotidyltransferase</keyword>
<dbReference type="EMBL" id="SPQT01000034">
    <property type="protein sequence ID" value="TFV39811.1"/>
    <property type="molecule type" value="Genomic_DNA"/>
</dbReference>
<name>A0A4Y9L8F9_9BRAD</name>
<evidence type="ECO:0000313" key="2">
    <source>
        <dbReference type="EMBL" id="TFV39811.1"/>
    </source>
</evidence>
<feature type="domain" description="Reverse transcriptase" evidence="1">
    <location>
        <begin position="1"/>
        <end position="254"/>
    </location>
</feature>
<sequence length="408" mass="46779">MNSEFLSSCIHGRDLLNDDCVAGHYNADELARRATTVVQYGFAALKLEQIVIKRKAAQCVRTTPHAVVLRGLNRLIRQATQIRPSDRDTIIRRLTTVLQEGVPHRVYKFDIRAFFESVDTKRLFEQIANIPSLPRNATIVLLNYLNELKSRGILGLPRGVPLSATLSEFALQTFDRELSLLPEIYFHARYVDDIVIVTSARENPREFARKIRRLLTPLGLELNHQKTKTIDIPVQQKSDGTAILGRFDYLGYAFSIHESTRNGDRRFFRDVEVTIASTKIARLKARLCCSIAVFLGDGDVGKFERRLQLLTGNYNVRDFVKNRSRNTGLYCNYRRVNSHAALTELDAFLRSVLVGNRSRLSKRLSAKVSLGVRRSFLKFSFERSFRQRTFYNFSAAELADLRRCWRDG</sequence>
<keyword evidence="3" id="KW-1185">Reference proteome</keyword>
<dbReference type="RefSeq" id="WP_135178702.1">
    <property type="nucleotide sequence ID" value="NZ_SPQT01000034.1"/>
</dbReference>
<comment type="caution">
    <text evidence="2">The sequence shown here is derived from an EMBL/GenBank/DDBJ whole genome shotgun (WGS) entry which is preliminary data.</text>
</comment>
<keyword evidence="2" id="KW-0808">Transferase</keyword>
<dbReference type="AlphaFoldDB" id="A0A4Y9L8F9"/>
<dbReference type="Pfam" id="PF00078">
    <property type="entry name" value="RVT_1"/>
    <property type="match status" value="1"/>
</dbReference>
<accession>A0A4Y9L8F9</accession>
<dbReference type="InterPro" id="IPR043502">
    <property type="entry name" value="DNA/RNA_pol_sf"/>
</dbReference>
<reference evidence="2 3" key="1">
    <citation type="submission" date="2019-03" db="EMBL/GenBank/DDBJ databases">
        <title>Bradyrhizobium diversity isolated from nodules of Chamaecrista fasciculata.</title>
        <authorList>
            <person name="Klepa M.S."/>
            <person name="Urquiaga M.O."/>
            <person name="Hungria M."/>
            <person name="Delamuta J.R."/>
        </authorList>
    </citation>
    <scope>NUCLEOTIDE SEQUENCE [LARGE SCALE GENOMIC DNA]</scope>
    <source>
        <strain evidence="2 3">CNPSo 3448</strain>
    </source>
</reference>
<proteinExistence type="predicted"/>
<dbReference type="NCBIfam" id="NF041747">
    <property type="entry name" value="Drt3a"/>
    <property type="match status" value="1"/>
</dbReference>
<keyword evidence="2" id="KW-0695">RNA-directed DNA polymerase</keyword>
<evidence type="ECO:0000313" key="3">
    <source>
        <dbReference type="Proteomes" id="UP000297966"/>
    </source>
</evidence>
<dbReference type="PROSITE" id="PS50878">
    <property type="entry name" value="RT_POL"/>
    <property type="match status" value="1"/>
</dbReference>
<dbReference type="CDD" id="cd01646">
    <property type="entry name" value="RT_Bac_retron_I"/>
    <property type="match status" value="1"/>
</dbReference>
<protein>
    <submittedName>
        <fullName evidence="2">RNA-directed DNA polymerase</fullName>
    </submittedName>
</protein>
<gene>
    <name evidence="2" type="ORF">E4K65_39560</name>
</gene>
<evidence type="ECO:0000259" key="1">
    <source>
        <dbReference type="PROSITE" id="PS50878"/>
    </source>
</evidence>
<dbReference type="InterPro" id="IPR000477">
    <property type="entry name" value="RT_dom"/>
</dbReference>
<dbReference type="Proteomes" id="UP000297966">
    <property type="component" value="Unassembled WGS sequence"/>
</dbReference>
<dbReference type="OrthoDB" id="9793236at2"/>
<organism evidence="2 3">
    <name type="scientific">Bradyrhizobium niftali</name>
    <dbReference type="NCBI Taxonomy" id="2560055"/>
    <lineage>
        <taxon>Bacteria</taxon>
        <taxon>Pseudomonadati</taxon>
        <taxon>Pseudomonadota</taxon>
        <taxon>Alphaproteobacteria</taxon>
        <taxon>Hyphomicrobiales</taxon>
        <taxon>Nitrobacteraceae</taxon>
        <taxon>Bradyrhizobium</taxon>
    </lineage>
</organism>